<protein>
    <recommendedName>
        <fullName evidence="4">DUF3899 domain-containing protein</fullName>
    </recommendedName>
</protein>
<evidence type="ECO:0000256" key="1">
    <source>
        <dbReference type="SAM" id="Phobius"/>
    </source>
</evidence>
<feature type="transmembrane region" description="Helical" evidence="1">
    <location>
        <begin position="12"/>
        <end position="31"/>
    </location>
</feature>
<feature type="transmembrane region" description="Helical" evidence="1">
    <location>
        <begin position="93"/>
        <end position="111"/>
    </location>
</feature>
<accession>A0A8D5FPN4</accession>
<keyword evidence="3" id="KW-1185">Reference proteome</keyword>
<keyword evidence="1" id="KW-0472">Membrane</keyword>
<name>A0A8D5FPN4_9BACT</name>
<evidence type="ECO:0008006" key="4">
    <source>
        <dbReference type="Google" id="ProtNLM"/>
    </source>
</evidence>
<reference evidence="2" key="1">
    <citation type="submission" date="2020-09" db="EMBL/GenBank/DDBJ databases">
        <title>Desulfogranum mesoprofundum gen. nov., sp. nov., a novel mesophilic, sulfate-reducing chemolithoautotroph isolated from a deep-sea hydrothermal vent chimney in the Suiyo Seamount.</title>
        <authorList>
            <person name="Hashimoto Y."/>
            <person name="Nakagawa S."/>
        </authorList>
    </citation>
    <scope>NUCLEOTIDE SEQUENCE</scope>
    <source>
        <strain evidence="2">KT2</strain>
    </source>
</reference>
<keyword evidence="1" id="KW-0812">Transmembrane</keyword>
<dbReference type="EMBL" id="AP024086">
    <property type="protein sequence ID" value="BCL62099.1"/>
    <property type="molecule type" value="Genomic_DNA"/>
</dbReference>
<gene>
    <name evidence="2" type="ORF">DGMP_27920</name>
</gene>
<evidence type="ECO:0000313" key="2">
    <source>
        <dbReference type="EMBL" id="BCL62099.1"/>
    </source>
</evidence>
<organism evidence="2 3">
    <name type="scientific">Desulfomarina profundi</name>
    <dbReference type="NCBI Taxonomy" id="2772557"/>
    <lineage>
        <taxon>Bacteria</taxon>
        <taxon>Pseudomonadati</taxon>
        <taxon>Thermodesulfobacteriota</taxon>
        <taxon>Desulfobulbia</taxon>
        <taxon>Desulfobulbales</taxon>
        <taxon>Desulfobulbaceae</taxon>
        <taxon>Desulfomarina</taxon>
    </lineage>
</organism>
<feature type="transmembrane region" description="Helical" evidence="1">
    <location>
        <begin position="43"/>
        <end position="60"/>
    </location>
</feature>
<sequence length="113" mass="12544">MTRTTQSRQVQPLLVAASVAFTMGTALSIFVLNLRLPGHICKALLLLALALAFFGLGEFLNHPRRRLITPETVKGTQKPQFYRKRKTCGLGNLLDICAVITLFLALSAFLYPR</sequence>
<evidence type="ECO:0000313" key="3">
    <source>
        <dbReference type="Proteomes" id="UP000826725"/>
    </source>
</evidence>
<dbReference type="Proteomes" id="UP000826725">
    <property type="component" value="Chromosome"/>
</dbReference>
<keyword evidence="1" id="KW-1133">Transmembrane helix</keyword>
<proteinExistence type="predicted"/>
<dbReference type="RefSeq" id="WP_228854496.1">
    <property type="nucleotide sequence ID" value="NZ_AP024086.1"/>
</dbReference>
<dbReference type="KEGG" id="dbk:DGMP_27920"/>
<dbReference type="AlphaFoldDB" id="A0A8D5FPN4"/>